<comment type="caution">
    <text evidence="1">The sequence shown here is derived from an EMBL/GenBank/DDBJ whole genome shotgun (WGS) entry which is preliminary data.</text>
</comment>
<dbReference type="AlphaFoldDB" id="A0A839VD95"/>
<protein>
    <submittedName>
        <fullName evidence="1">Phosphotransacetylase</fullName>
    </submittedName>
</protein>
<keyword evidence="2" id="KW-1185">Reference proteome</keyword>
<proteinExistence type="predicted"/>
<evidence type="ECO:0000313" key="2">
    <source>
        <dbReference type="Proteomes" id="UP000547614"/>
    </source>
</evidence>
<dbReference type="RefSeq" id="WP_183327229.1">
    <property type="nucleotide sequence ID" value="NZ_JACHXP010000020.1"/>
</dbReference>
<evidence type="ECO:0000313" key="1">
    <source>
        <dbReference type="EMBL" id="MBB3192015.1"/>
    </source>
</evidence>
<name>A0A839VD95_9GAMM</name>
<sequence>MRLLSPKLLASTLAGSLQGAAKPVHELNHTVAARGIANMSAFAVVEARTDR</sequence>
<accession>A0A839VD95</accession>
<organism evidence="1 2">
    <name type="scientific">Halomonas cerina</name>
    <dbReference type="NCBI Taxonomy" id="447424"/>
    <lineage>
        <taxon>Bacteria</taxon>
        <taxon>Pseudomonadati</taxon>
        <taxon>Pseudomonadota</taxon>
        <taxon>Gammaproteobacteria</taxon>
        <taxon>Oceanospirillales</taxon>
        <taxon>Halomonadaceae</taxon>
        <taxon>Halomonas</taxon>
    </lineage>
</organism>
<dbReference type="Proteomes" id="UP000547614">
    <property type="component" value="Unassembled WGS sequence"/>
</dbReference>
<dbReference type="EMBL" id="JACHXP010000020">
    <property type="protein sequence ID" value="MBB3192015.1"/>
    <property type="molecule type" value="Genomic_DNA"/>
</dbReference>
<gene>
    <name evidence="1" type="ORF">FHR94_003291</name>
</gene>
<reference evidence="1 2" key="1">
    <citation type="submission" date="2020-08" db="EMBL/GenBank/DDBJ databases">
        <title>Genomic Encyclopedia of Type Strains, Phase III (KMG-III): the genomes of soil and plant-associated and newly described type strains.</title>
        <authorList>
            <person name="Whitman W."/>
        </authorList>
    </citation>
    <scope>NUCLEOTIDE SEQUENCE [LARGE SCALE GENOMIC DNA]</scope>
    <source>
        <strain evidence="1 2">CECT 7282</strain>
    </source>
</reference>